<dbReference type="Pfam" id="PF01047">
    <property type="entry name" value="MarR"/>
    <property type="match status" value="1"/>
</dbReference>
<keyword evidence="6" id="KW-1185">Reference proteome</keyword>
<dbReference type="Proteomes" id="UP000092482">
    <property type="component" value="Chromosome"/>
</dbReference>
<evidence type="ECO:0000256" key="2">
    <source>
        <dbReference type="ARBA" id="ARBA00023125"/>
    </source>
</evidence>
<dbReference type="EMBL" id="CP014989">
    <property type="protein sequence ID" value="ANS78804.1"/>
    <property type="molecule type" value="Genomic_DNA"/>
</dbReference>
<dbReference type="PROSITE" id="PS01117">
    <property type="entry name" value="HTH_MARR_1"/>
    <property type="match status" value="1"/>
</dbReference>
<dbReference type="RefSeq" id="WP_202816613.1">
    <property type="nucleotide sequence ID" value="NZ_CP014989.1"/>
</dbReference>
<evidence type="ECO:0000259" key="4">
    <source>
        <dbReference type="PROSITE" id="PS50995"/>
    </source>
</evidence>
<dbReference type="PROSITE" id="PS50995">
    <property type="entry name" value="HTH_MARR_2"/>
    <property type="match status" value="1"/>
</dbReference>
<dbReference type="GO" id="GO:0003700">
    <property type="term" value="F:DNA-binding transcription factor activity"/>
    <property type="evidence" value="ECO:0007669"/>
    <property type="project" value="InterPro"/>
</dbReference>
<dbReference type="AlphaFoldDB" id="A0A1B1NBN0"/>
<keyword evidence="1" id="KW-0805">Transcription regulation</keyword>
<evidence type="ECO:0000256" key="1">
    <source>
        <dbReference type="ARBA" id="ARBA00023015"/>
    </source>
</evidence>
<protein>
    <submittedName>
        <fullName evidence="5">Transcriptional regulator, MarR family</fullName>
    </submittedName>
</protein>
<feature type="domain" description="HTH marR-type" evidence="4">
    <location>
        <begin position="17"/>
        <end position="155"/>
    </location>
</feature>
<dbReference type="InterPro" id="IPR023187">
    <property type="entry name" value="Tscrpt_reg_MarR-type_CS"/>
</dbReference>
<reference evidence="5 6" key="1">
    <citation type="submission" date="2016-03" db="EMBL/GenBank/DDBJ databases">
        <title>Shallow-sea hydrothermal system.</title>
        <authorList>
            <person name="Tang K."/>
        </authorList>
    </citation>
    <scope>NUCLEOTIDE SEQUENCE [LARGE SCALE GENOMIC DNA]</scope>
    <source>
        <strain evidence="5 6">JLT9</strain>
    </source>
</reference>
<dbReference type="InterPro" id="IPR036388">
    <property type="entry name" value="WH-like_DNA-bd_sf"/>
</dbReference>
<keyword evidence="2" id="KW-0238">DNA-binding</keyword>
<name>A0A1B1NBN0_9MICO</name>
<dbReference type="InterPro" id="IPR000835">
    <property type="entry name" value="HTH_MarR-typ"/>
</dbReference>
<dbReference type="PANTHER" id="PTHR33164:SF103">
    <property type="entry name" value="REGULATORY PROTEIN MARR"/>
    <property type="match status" value="1"/>
</dbReference>
<dbReference type="KEGG" id="serj:SGUI_1408"/>
<dbReference type="SMART" id="SM00347">
    <property type="entry name" value="HTH_MARR"/>
    <property type="match status" value="1"/>
</dbReference>
<dbReference type="GO" id="GO:0003677">
    <property type="term" value="F:DNA binding"/>
    <property type="evidence" value="ECO:0007669"/>
    <property type="project" value="UniProtKB-KW"/>
</dbReference>
<dbReference type="PANTHER" id="PTHR33164">
    <property type="entry name" value="TRANSCRIPTIONAL REGULATOR, MARR FAMILY"/>
    <property type="match status" value="1"/>
</dbReference>
<gene>
    <name evidence="5" type="ORF">SGUI_1408</name>
</gene>
<dbReference type="InterPro" id="IPR039422">
    <property type="entry name" value="MarR/SlyA-like"/>
</dbReference>
<dbReference type="InterPro" id="IPR036390">
    <property type="entry name" value="WH_DNA-bd_sf"/>
</dbReference>
<accession>A0A1B1NBN0</accession>
<sequence>MNPSRGRSGAASDEIDEPTEVDLLQRLARRWRHAGRPDAARDGLSPHQERALLAVTRLTDRTERPGVRVSALAEHLDIAPRSATEVADALETAGLLTRRPDPDDRRAVLLTPTPAARHTVEQVRERRRAAAGRAVAALDPADRAELRRLLLLLLAD</sequence>
<evidence type="ECO:0000313" key="5">
    <source>
        <dbReference type="EMBL" id="ANS78804.1"/>
    </source>
</evidence>
<proteinExistence type="predicted"/>
<dbReference type="SUPFAM" id="SSF46785">
    <property type="entry name" value="Winged helix' DNA-binding domain"/>
    <property type="match status" value="1"/>
</dbReference>
<organism evidence="5 6">
    <name type="scientific">Serinicoccus hydrothermalis</name>
    <dbReference type="NCBI Taxonomy" id="1758689"/>
    <lineage>
        <taxon>Bacteria</taxon>
        <taxon>Bacillati</taxon>
        <taxon>Actinomycetota</taxon>
        <taxon>Actinomycetes</taxon>
        <taxon>Micrococcales</taxon>
        <taxon>Ornithinimicrobiaceae</taxon>
        <taxon>Serinicoccus</taxon>
    </lineage>
</organism>
<keyword evidence="3" id="KW-0804">Transcription</keyword>
<dbReference type="GO" id="GO:0006950">
    <property type="term" value="P:response to stress"/>
    <property type="evidence" value="ECO:0007669"/>
    <property type="project" value="TreeGrafter"/>
</dbReference>
<evidence type="ECO:0000256" key="3">
    <source>
        <dbReference type="ARBA" id="ARBA00023163"/>
    </source>
</evidence>
<evidence type="ECO:0000313" key="6">
    <source>
        <dbReference type="Proteomes" id="UP000092482"/>
    </source>
</evidence>
<dbReference type="Gene3D" id="1.10.10.10">
    <property type="entry name" value="Winged helix-like DNA-binding domain superfamily/Winged helix DNA-binding domain"/>
    <property type="match status" value="1"/>
</dbReference>